<reference evidence="5" key="1">
    <citation type="submission" date="2011-04" db="EMBL/GenBank/DDBJ databases">
        <title>Evolution of plant cell wall degrading machinery underlies the functional diversity of forest fungi.</title>
        <authorList>
            <consortium name="US DOE Joint Genome Institute (JGI-PGF)"/>
            <person name="Eastwood D.C."/>
            <person name="Floudas D."/>
            <person name="Binder M."/>
            <person name="Majcherczyk A."/>
            <person name="Schneider P."/>
            <person name="Aerts A."/>
            <person name="Asiegbu F.O."/>
            <person name="Baker S.E."/>
            <person name="Barry K."/>
            <person name="Bendiksby M."/>
            <person name="Blumentritt M."/>
            <person name="Coutinho P.M."/>
            <person name="Cullen D."/>
            <person name="Cullen D."/>
            <person name="Gathman A."/>
            <person name="Goodell B."/>
            <person name="Henrissat B."/>
            <person name="Ihrmark K."/>
            <person name="Kauserud H."/>
            <person name="Kohler A."/>
            <person name="LaButti K."/>
            <person name="Lapidus A."/>
            <person name="Lavin J.L."/>
            <person name="Lee Y.-H."/>
            <person name="Lindquist E."/>
            <person name="Lilly W."/>
            <person name="Lucas S."/>
            <person name="Morin E."/>
            <person name="Murat C."/>
            <person name="Oguiza J.A."/>
            <person name="Park J."/>
            <person name="Pisabarro A.G."/>
            <person name="Riley R."/>
            <person name="Rosling A."/>
            <person name="Salamov A."/>
            <person name="Schmidt O."/>
            <person name="Schmutz J."/>
            <person name="Skrede I."/>
            <person name="Stenlid J."/>
            <person name="Wiebenga A."/>
            <person name="Xie X."/>
            <person name="Kues U."/>
            <person name="Hibbett D.S."/>
            <person name="Hoffmeister D."/>
            <person name="Hogberg N."/>
            <person name="Martin F."/>
            <person name="Grigoriev I.V."/>
            <person name="Watkinson S.C."/>
        </authorList>
    </citation>
    <scope>NUCLEOTIDE SEQUENCE</scope>
    <source>
        <strain evidence="5">S7.9</strain>
    </source>
</reference>
<dbReference type="GO" id="GO:0004674">
    <property type="term" value="F:protein serine/threonine kinase activity"/>
    <property type="evidence" value="ECO:0007669"/>
    <property type="project" value="UniProtKB-KW"/>
</dbReference>
<evidence type="ECO:0000313" key="5">
    <source>
        <dbReference type="EMBL" id="EGO19533.1"/>
    </source>
</evidence>
<evidence type="ECO:0000256" key="3">
    <source>
        <dbReference type="ARBA" id="ARBA00022777"/>
    </source>
</evidence>
<dbReference type="GeneID" id="18810509"/>
<keyword evidence="3" id="KW-0418">Kinase</keyword>
<proteinExistence type="predicted"/>
<keyword evidence="1" id="KW-0723">Serine/threonine-protein kinase</keyword>
<dbReference type="AlphaFoldDB" id="F8PB93"/>
<gene>
    <name evidence="5" type="ORF">SERLADRAFT_374257</name>
</gene>
<keyword evidence="2" id="KW-0808">Transferase</keyword>
<dbReference type="HOGENOM" id="CLU_073913_0_0_1"/>
<sequence>MLSVDTRTNAMITAPGSFKTCHPINMVPISTQPHYNAAFFREGIFVAKQLFFRDALSAGQKQYAMQDDLAYMLDKSNCLYWGSSLMGLTYDFIADYLAQYSSSQSISYPCLRMVNCALAVSQDQKDGRAAVYLIDEMITGKFVKYINNNAAVPRNKLTVAEHNIALFLCFAQHIVDDENCC</sequence>
<dbReference type="OrthoDB" id="301415at2759"/>
<dbReference type="GO" id="GO:0005524">
    <property type="term" value="F:ATP binding"/>
    <property type="evidence" value="ECO:0007669"/>
    <property type="project" value="InterPro"/>
</dbReference>
<name>F8PB93_SERL9</name>
<dbReference type="KEGG" id="sla:SERLADRAFT_374257"/>
<protein>
    <recommendedName>
        <fullName evidence="4">Alpha-type protein kinase domain-containing protein</fullName>
    </recommendedName>
</protein>
<evidence type="ECO:0000256" key="1">
    <source>
        <dbReference type="ARBA" id="ARBA00022527"/>
    </source>
</evidence>
<dbReference type="RefSeq" id="XP_007323666.1">
    <property type="nucleotide sequence ID" value="XM_007323604.1"/>
</dbReference>
<evidence type="ECO:0000259" key="4">
    <source>
        <dbReference type="Pfam" id="PF02816"/>
    </source>
</evidence>
<accession>F8PB93</accession>
<dbReference type="Pfam" id="PF02816">
    <property type="entry name" value="Alpha_kinase"/>
    <property type="match status" value="1"/>
</dbReference>
<organism>
    <name type="scientific">Serpula lacrymans var. lacrymans (strain S7.9)</name>
    <name type="common">Dry rot fungus</name>
    <dbReference type="NCBI Taxonomy" id="578457"/>
    <lineage>
        <taxon>Eukaryota</taxon>
        <taxon>Fungi</taxon>
        <taxon>Dikarya</taxon>
        <taxon>Basidiomycota</taxon>
        <taxon>Agaricomycotina</taxon>
        <taxon>Agaricomycetes</taxon>
        <taxon>Agaricomycetidae</taxon>
        <taxon>Boletales</taxon>
        <taxon>Coniophorineae</taxon>
        <taxon>Serpulaceae</taxon>
        <taxon>Serpula</taxon>
    </lineage>
</organism>
<dbReference type="Proteomes" id="UP000008064">
    <property type="component" value="Unassembled WGS sequence"/>
</dbReference>
<dbReference type="EMBL" id="GL945443">
    <property type="protein sequence ID" value="EGO19533.1"/>
    <property type="molecule type" value="Genomic_DNA"/>
</dbReference>
<feature type="domain" description="Alpha-type protein kinase" evidence="4">
    <location>
        <begin position="94"/>
        <end position="158"/>
    </location>
</feature>
<dbReference type="InterPro" id="IPR004166">
    <property type="entry name" value="a-kinase_dom"/>
</dbReference>
<evidence type="ECO:0000256" key="2">
    <source>
        <dbReference type="ARBA" id="ARBA00022679"/>
    </source>
</evidence>